<dbReference type="EMBL" id="CM007647">
    <property type="protein sequence ID" value="ONL94388.1"/>
    <property type="molecule type" value="Genomic_DNA"/>
</dbReference>
<accession>A0A1D6JR06</accession>
<evidence type="ECO:0000313" key="1">
    <source>
        <dbReference type="EMBL" id="ONL94388.1"/>
    </source>
</evidence>
<protein>
    <submittedName>
        <fullName evidence="1">MADS-transcription factor 68</fullName>
    </submittedName>
</protein>
<gene>
    <name evidence="1" type="ORF">ZEAMMB73_Zm00001d027957</name>
</gene>
<dbReference type="AlphaFoldDB" id="A0A1D6JR06"/>
<reference evidence="1" key="1">
    <citation type="submission" date="2015-12" db="EMBL/GenBank/DDBJ databases">
        <title>Update maize B73 reference genome by single molecule sequencing technologies.</title>
        <authorList>
            <consortium name="Maize Genome Sequencing Project"/>
            <person name="Ware D."/>
        </authorList>
    </citation>
    <scope>NUCLEOTIDE SEQUENCE [LARGE SCALE GENOMIC DNA]</scope>
    <source>
        <tissue evidence="1">Seedling</tissue>
    </source>
</reference>
<name>A0A1D6JR06_MAIZE</name>
<proteinExistence type="predicted"/>
<sequence length="47" mass="5938">MWKLKLSSYRMFISFCNLFAIFSETRIFYEFNCMLMIFYRKIIIIHK</sequence>
<organism evidence="1">
    <name type="scientific">Zea mays</name>
    <name type="common">Maize</name>
    <dbReference type="NCBI Taxonomy" id="4577"/>
    <lineage>
        <taxon>Eukaryota</taxon>
        <taxon>Viridiplantae</taxon>
        <taxon>Streptophyta</taxon>
        <taxon>Embryophyta</taxon>
        <taxon>Tracheophyta</taxon>
        <taxon>Spermatophyta</taxon>
        <taxon>Magnoliopsida</taxon>
        <taxon>Liliopsida</taxon>
        <taxon>Poales</taxon>
        <taxon>Poaceae</taxon>
        <taxon>PACMAD clade</taxon>
        <taxon>Panicoideae</taxon>
        <taxon>Andropogonodae</taxon>
        <taxon>Andropogoneae</taxon>
        <taxon>Tripsacinae</taxon>
        <taxon>Zea</taxon>
    </lineage>
</organism>